<evidence type="ECO:0000313" key="1">
    <source>
        <dbReference type="EMBL" id="BCS86422.1"/>
    </source>
</evidence>
<name>A0ABM7P0X1_9BACT</name>
<proteinExistence type="predicted"/>
<reference evidence="1 2" key="1">
    <citation type="journal article" date="2022" name="Int. J. Syst. Evol. Microbiol.">
        <title>Prevotella herbatica sp. nov., a plant polysaccharide-decomposing anaerobic bacterium isolated from a methanogenic reactor.</title>
        <authorList>
            <person name="Uek A."/>
            <person name="Tonouchi A."/>
            <person name="Kaku N."/>
            <person name="Ueki K."/>
        </authorList>
    </citation>
    <scope>NUCLEOTIDE SEQUENCE [LARGE SCALE GENOMIC DNA]</scope>
    <source>
        <strain evidence="1 2">WR041</strain>
    </source>
</reference>
<evidence type="ECO:0000313" key="2">
    <source>
        <dbReference type="Proteomes" id="UP001319045"/>
    </source>
</evidence>
<dbReference type="EMBL" id="AP024484">
    <property type="protein sequence ID" value="BCS86422.1"/>
    <property type="molecule type" value="Genomic_DNA"/>
</dbReference>
<dbReference type="Proteomes" id="UP001319045">
    <property type="component" value="Chromosome"/>
</dbReference>
<organism evidence="1 2">
    <name type="scientific">Prevotella herbatica</name>
    <dbReference type="NCBI Taxonomy" id="2801997"/>
    <lineage>
        <taxon>Bacteria</taxon>
        <taxon>Pseudomonadati</taxon>
        <taxon>Bacteroidota</taxon>
        <taxon>Bacteroidia</taxon>
        <taxon>Bacteroidales</taxon>
        <taxon>Prevotellaceae</taxon>
        <taxon>Prevotella</taxon>
    </lineage>
</organism>
<dbReference type="RefSeq" id="WP_207153978.1">
    <property type="nucleotide sequence ID" value="NZ_AP024484.1"/>
</dbReference>
<protein>
    <submittedName>
        <fullName evidence="1">Uncharacterized protein</fullName>
    </submittedName>
</protein>
<accession>A0ABM7P0X1</accession>
<keyword evidence="2" id="KW-1185">Reference proteome</keyword>
<gene>
    <name evidence="1" type="ORF">prwr041_23150</name>
</gene>
<sequence length="217" mass="24975">MKDIILKSARLIATDYESSKIIERLKSEGVYGQEDNQWQSMNIVLVSSVEGVANIPNMLSKSTPAKRNIIIKTNPSLEIDDNINYYSVLSFFNGADPYKEIKALLYFIRTNGDTNRNIAFDEYEIFDLIKGRNMISTASYSYNENVDEVINELKKIKLHNNRRYLLLFTYEHNNEATFLDILPVNNYLESFPKDATVCWNIIESSVNQVTLFTSISI</sequence>